<evidence type="ECO:0000256" key="3">
    <source>
        <dbReference type="PIRSR" id="PIRSR606225-1"/>
    </source>
</evidence>
<dbReference type="Pfam" id="PF00849">
    <property type="entry name" value="PseudoU_synth_2"/>
    <property type="match status" value="1"/>
</dbReference>
<evidence type="ECO:0000256" key="1">
    <source>
        <dbReference type="ARBA" id="ARBA00010876"/>
    </source>
</evidence>
<dbReference type="EMBL" id="MGFE01000018">
    <property type="protein sequence ID" value="OGL98592.1"/>
    <property type="molecule type" value="Genomic_DNA"/>
</dbReference>
<sequence>MDSSTAASPYSEAKAPMERLDIFLTKKLATSRAQIQKLIKSGAVTIGGKAATAHTLVREGDVVVHPPLSKPTKKKALTVDIPVIYEDDDVLVIDKPAGIIVHPMNETDKRTSVIGSLVQSRPALKKVGESKLRPGIVHRLDKAVSGVMVIAKNNATFEDLKRQFAERKVEKEYVALVYGRMAKDLGTIDFKIARSKTLGRMVSRPEGQEGKEASTEYEVVDRFKTATLVDVKIHTGRTHQIRTHFKAIGHPVVGDMLYHTKIVNIRPIKMDRLFLHAKRLSMTLPDQSRKTFEVPLPEPLMQILANLPRV</sequence>
<dbReference type="AlphaFoldDB" id="A0A1F7W725"/>
<evidence type="ECO:0000259" key="6">
    <source>
        <dbReference type="SMART" id="SM00363"/>
    </source>
</evidence>
<comment type="catalytic activity">
    <reaction evidence="5">
        <text>a uridine in RNA = a pseudouridine in RNA</text>
        <dbReference type="Rhea" id="RHEA:48348"/>
        <dbReference type="Rhea" id="RHEA-COMP:12068"/>
        <dbReference type="Rhea" id="RHEA-COMP:12069"/>
        <dbReference type="ChEBI" id="CHEBI:65314"/>
        <dbReference type="ChEBI" id="CHEBI:65315"/>
    </reaction>
</comment>
<dbReference type="InterPro" id="IPR006224">
    <property type="entry name" value="PsdUridine_synth_RluA-like_CS"/>
</dbReference>
<dbReference type="CDD" id="cd00165">
    <property type="entry name" value="S4"/>
    <property type="match status" value="1"/>
</dbReference>
<keyword evidence="4" id="KW-0694">RNA-binding</keyword>
<dbReference type="InterPro" id="IPR002942">
    <property type="entry name" value="S4_RNA-bd"/>
</dbReference>
<dbReference type="PROSITE" id="PS50889">
    <property type="entry name" value="S4"/>
    <property type="match status" value="1"/>
</dbReference>
<evidence type="ECO:0000256" key="5">
    <source>
        <dbReference type="RuleBase" id="RU362028"/>
    </source>
</evidence>
<dbReference type="GO" id="GO:0120159">
    <property type="term" value="F:rRNA pseudouridine synthase activity"/>
    <property type="evidence" value="ECO:0007669"/>
    <property type="project" value="UniProtKB-ARBA"/>
</dbReference>
<dbReference type="PROSITE" id="PS01129">
    <property type="entry name" value="PSI_RLU"/>
    <property type="match status" value="1"/>
</dbReference>
<dbReference type="Pfam" id="PF01479">
    <property type="entry name" value="S4"/>
    <property type="match status" value="1"/>
</dbReference>
<dbReference type="PANTHER" id="PTHR21600">
    <property type="entry name" value="MITOCHONDRIAL RNA PSEUDOURIDINE SYNTHASE"/>
    <property type="match status" value="1"/>
</dbReference>
<dbReference type="EC" id="5.4.99.-" evidence="5"/>
<comment type="caution">
    <text evidence="7">The sequence shown here is derived from an EMBL/GenBank/DDBJ whole genome shotgun (WGS) entry which is preliminary data.</text>
</comment>
<dbReference type="InterPro" id="IPR050188">
    <property type="entry name" value="RluA_PseudoU_synthase"/>
</dbReference>
<dbReference type="InterPro" id="IPR020103">
    <property type="entry name" value="PsdUridine_synth_cat_dom_sf"/>
</dbReference>
<dbReference type="GO" id="GO:0000455">
    <property type="term" value="P:enzyme-directed rRNA pseudouridine synthesis"/>
    <property type="evidence" value="ECO:0007669"/>
    <property type="project" value="TreeGrafter"/>
</dbReference>
<accession>A0A1F7W725</accession>
<dbReference type="SMART" id="SM00363">
    <property type="entry name" value="S4"/>
    <property type="match status" value="1"/>
</dbReference>
<feature type="domain" description="RNA-binding S4" evidence="6">
    <location>
        <begin position="18"/>
        <end position="78"/>
    </location>
</feature>
<comment type="similarity">
    <text evidence="1 5">Belongs to the pseudouridine synthase RluA family.</text>
</comment>
<dbReference type="CDD" id="cd02869">
    <property type="entry name" value="PseudoU_synth_RluA_like"/>
    <property type="match status" value="1"/>
</dbReference>
<gene>
    <name evidence="7" type="ORF">A2304_00700</name>
</gene>
<dbReference type="InterPro" id="IPR036986">
    <property type="entry name" value="S4_RNA-bd_sf"/>
</dbReference>
<keyword evidence="2 5" id="KW-0413">Isomerase</keyword>
<evidence type="ECO:0000313" key="8">
    <source>
        <dbReference type="Proteomes" id="UP000176501"/>
    </source>
</evidence>
<dbReference type="Gene3D" id="3.10.290.10">
    <property type="entry name" value="RNA-binding S4 domain"/>
    <property type="match status" value="1"/>
</dbReference>
<organism evidence="7 8">
    <name type="scientific">Candidatus Uhrbacteria bacterium RIFOXYB2_FULL_57_15</name>
    <dbReference type="NCBI Taxonomy" id="1802422"/>
    <lineage>
        <taxon>Bacteria</taxon>
        <taxon>Candidatus Uhriibacteriota</taxon>
    </lineage>
</organism>
<dbReference type="NCBIfam" id="TIGR00005">
    <property type="entry name" value="rluA_subfam"/>
    <property type="match status" value="1"/>
</dbReference>
<proteinExistence type="inferred from homology"/>
<dbReference type="SUPFAM" id="SSF55120">
    <property type="entry name" value="Pseudouridine synthase"/>
    <property type="match status" value="1"/>
</dbReference>
<dbReference type="GO" id="GO:0003723">
    <property type="term" value="F:RNA binding"/>
    <property type="evidence" value="ECO:0007669"/>
    <property type="project" value="UniProtKB-KW"/>
</dbReference>
<dbReference type="Gene3D" id="3.30.2350.10">
    <property type="entry name" value="Pseudouridine synthase"/>
    <property type="match status" value="1"/>
</dbReference>
<dbReference type="SUPFAM" id="SSF55174">
    <property type="entry name" value="Alpha-L RNA-binding motif"/>
    <property type="match status" value="1"/>
</dbReference>
<evidence type="ECO:0000313" key="7">
    <source>
        <dbReference type="EMBL" id="OGL98592.1"/>
    </source>
</evidence>
<evidence type="ECO:0000256" key="4">
    <source>
        <dbReference type="PROSITE-ProRule" id="PRU00182"/>
    </source>
</evidence>
<evidence type="ECO:0000256" key="2">
    <source>
        <dbReference type="ARBA" id="ARBA00023235"/>
    </source>
</evidence>
<dbReference type="InterPro" id="IPR006145">
    <property type="entry name" value="PsdUridine_synth_RsuA/RluA"/>
</dbReference>
<dbReference type="PANTHER" id="PTHR21600:SF44">
    <property type="entry name" value="RIBOSOMAL LARGE SUBUNIT PSEUDOURIDINE SYNTHASE D"/>
    <property type="match status" value="1"/>
</dbReference>
<name>A0A1F7W725_9BACT</name>
<dbReference type="InterPro" id="IPR006225">
    <property type="entry name" value="PsdUridine_synth_RluC/D"/>
</dbReference>
<dbReference type="Proteomes" id="UP000176501">
    <property type="component" value="Unassembled WGS sequence"/>
</dbReference>
<reference evidence="7 8" key="1">
    <citation type="journal article" date="2016" name="Nat. Commun.">
        <title>Thousands of microbial genomes shed light on interconnected biogeochemical processes in an aquifer system.</title>
        <authorList>
            <person name="Anantharaman K."/>
            <person name="Brown C.T."/>
            <person name="Hug L.A."/>
            <person name="Sharon I."/>
            <person name="Castelle C.J."/>
            <person name="Probst A.J."/>
            <person name="Thomas B.C."/>
            <person name="Singh A."/>
            <person name="Wilkins M.J."/>
            <person name="Karaoz U."/>
            <person name="Brodie E.L."/>
            <person name="Williams K.H."/>
            <person name="Hubbard S.S."/>
            <person name="Banfield J.F."/>
        </authorList>
    </citation>
    <scope>NUCLEOTIDE SEQUENCE [LARGE SCALE GENOMIC DNA]</scope>
</reference>
<protein>
    <recommendedName>
        <fullName evidence="5">Pseudouridine synthase</fullName>
        <ecNumber evidence="5">5.4.99.-</ecNumber>
    </recommendedName>
</protein>
<feature type="active site" evidence="3">
    <location>
        <position position="141"/>
    </location>
</feature>
<comment type="function">
    <text evidence="5">Responsible for synthesis of pseudouridine from uracil.</text>
</comment>